<dbReference type="Proteomes" id="UP000887569">
    <property type="component" value="Unplaced"/>
</dbReference>
<dbReference type="WBParaSite" id="PgR001X_g120_t09">
    <property type="protein sequence ID" value="PgR001X_g120_t09"/>
    <property type="gene ID" value="PgR001X_g120"/>
</dbReference>
<evidence type="ECO:0000313" key="1">
    <source>
        <dbReference type="Proteomes" id="UP000887569"/>
    </source>
</evidence>
<sequence length="33" mass="4176">MCWYLRYTICRVICCDLLIMQQMLKRFVRLLYS</sequence>
<accession>A0A915A4X1</accession>
<proteinExistence type="predicted"/>
<name>A0A915A4X1_PARUN</name>
<dbReference type="AlphaFoldDB" id="A0A915A4X1"/>
<organism evidence="1 2">
    <name type="scientific">Parascaris univalens</name>
    <name type="common">Nematode worm</name>
    <dbReference type="NCBI Taxonomy" id="6257"/>
    <lineage>
        <taxon>Eukaryota</taxon>
        <taxon>Metazoa</taxon>
        <taxon>Ecdysozoa</taxon>
        <taxon>Nematoda</taxon>
        <taxon>Chromadorea</taxon>
        <taxon>Rhabditida</taxon>
        <taxon>Spirurina</taxon>
        <taxon>Ascaridomorpha</taxon>
        <taxon>Ascaridoidea</taxon>
        <taxon>Ascarididae</taxon>
        <taxon>Parascaris</taxon>
    </lineage>
</organism>
<evidence type="ECO:0000313" key="2">
    <source>
        <dbReference type="WBParaSite" id="PgR001X_g120_t09"/>
    </source>
</evidence>
<reference evidence="2" key="1">
    <citation type="submission" date="2022-11" db="UniProtKB">
        <authorList>
            <consortium name="WormBaseParasite"/>
        </authorList>
    </citation>
    <scope>IDENTIFICATION</scope>
</reference>
<protein>
    <submittedName>
        <fullName evidence="2">Uncharacterized protein</fullName>
    </submittedName>
</protein>
<keyword evidence="1" id="KW-1185">Reference proteome</keyword>